<dbReference type="PROSITE" id="PS51352">
    <property type="entry name" value="THIOREDOXIN_2"/>
    <property type="match status" value="1"/>
</dbReference>
<name>A0A2S8GMN6_9BACT</name>
<dbReference type="EMBL" id="PUHZ01000014">
    <property type="protein sequence ID" value="PQO45682.1"/>
    <property type="molecule type" value="Genomic_DNA"/>
</dbReference>
<proteinExistence type="predicted"/>
<evidence type="ECO:0000313" key="2">
    <source>
        <dbReference type="EMBL" id="PQO45682.1"/>
    </source>
</evidence>
<evidence type="ECO:0000313" key="3">
    <source>
        <dbReference type="Proteomes" id="UP000237819"/>
    </source>
</evidence>
<sequence length="340" mass="37874">MLAYRDAGLKNKVPPAELYPQCAAMADKLWAMDLELSQYRKLLQVKAMFLMMADQAGAPDAKKQLMAFLDEVANDEDPALTEQALNFSVVVQLTEVHKLQGEARDAAANQIKAEILASEPTTRSAMLAYQLTNLLPSDPENPDAKLDQMKELAEHFEDAKDEKVADAAAKLIGMVRRMTLPGKPIELTGTKLDGSNLDFDTAYKGKVVVVDFWATWCGPCIAEFPNMKKLYEIYHPHGFEIVGISLDDTKEPVEEFVAEREIPWTIVWNQKEEGVRGWKDENAVRYGISGIPTMIFVDQDGIVKSISARGKKLDELLAEAYPDVPVPAEEEEAETKESPK</sequence>
<comment type="caution">
    <text evidence="2">The sequence shown here is derived from an EMBL/GenBank/DDBJ whole genome shotgun (WGS) entry which is preliminary data.</text>
</comment>
<organism evidence="2 3">
    <name type="scientific">Blastopirellula marina</name>
    <dbReference type="NCBI Taxonomy" id="124"/>
    <lineage>
        <taxon>Bacteria</taxon>
        <taxon>Pseudomonadati</taxon>
        <taxon>Planctomycetota</taxon>
        <taxon>Planctomycetia</taxon>
        <taxon>Pirellulales</taxon>
        <taxon>Pirellulaceae</taxon>
        <taxon>Blastopirellula</taxon>
    </lineage>
</organism>
<dbReference type="Gene3D" id="3.40.30.10">
    <property type="entry name" value="Glutaredoxin"/>
    <property type="match status" value="1"/>
</dbReference>
<dbReference type="Proteomes" id="UP000237819">
    <property type="component" value="Unassembled WGS sequence"/>
</dbReference>
<dbReference type="InterPro" id="IPR050553">
    <property type="entry name" value="Thioredoxin_ResA/DsbE_sf"/>
</dbReference>
<dbReference type="PANTHER" id="PTHR42852">
    <property type="entry name" value="THIOL:DISULFIDE INTERCHANGE PROTEIN DSBE"/>
    <property type="match status" value="1"/>
</dbReference>
<accession>A0A2S8GMN6</accession>
<reference evidence="2 3" key="1">
    <citation type="submission" date="2018-02" db="EMBL/GenBank/DDBJ databases">
        <title>Comparative genomes isolates from brazilian mangrove.</title>
        <authorList>
            <person name="Araujo J.E."/>
            <person name="Taketani R.G."/>
            <person name="Silva M.C.P."/>
            <person name="Loureco M.V."/>
            <person name="Andreote F.D."/>
        </authorList>
    </citation>
    <scope>NUCLEOTIDE SEQUENCE [LARGE SCALE GENOMIC DNA]</scope>
    <source>
        <strain evidence="2 3">Nap-Phe MGV</strain>
    </source>
</reference>
<dbReference type="PANTHER" id="PTHR42852:SF17">
    <property type="entry name" value="THIOREDOXIN-LIKE PROTEIN HI_1115"/>
    <property type="match status" value="1"/>
</dbReference>
<gene>
    <name evidence="2" type="ORF">C5Y93_14280</name>
</gene>
<dbReference type="InterPro" id="IPR036249">
    <property type="entry name" value="Thioredoxin-like_sf"/>
</dbReference>
<dbReference type="Pfam" id="PF08534">
    <property type="entry name" value="Redoxin"/>
    <property type="match status" value="1"/>
</dbReference>
<protein>
    <recommendedName>
        <fullName evidence="1">Thioredoxin domain-containing protein</fullName>
    </recommendedName>
</protein>
<evidence type="ECO:0000259" key="1">
    <source>
        <dbReference type="PROSITE" id="PS51352"/>
    </source>
</evidence>
<dbReference type="AlphaFoldDB" id="A0A2S8GMN6"/>
<dbReference type="GO" id="GO:0016491">
    <property type="term" value="F:oxidoreductase activity"/>
    <property type="evidence" value="ECO:0007669"/>
    <property type="project" value="InterPro"/>
</dbReference>
<feature type="domain" description="Thioredoxin" evidence="1">
    <location>
        <begin position="176"/>
        <end position="318"/>
    </location>
</feature>
<dbReference type="CDD" id="cd02966">
    <property type="entry name" value="TlpA_like_family"/>
    <property type="match status" value="1"/>
</dbReference>
<dbReference type="InterPro" id="IPR013766">
    <property type="entry name" value="Thioredoxin_domain"/>
</dbReference>
<dbReference type="SUPFAM" id="SSF52833">
    <property type="entry name" value="Thioredoxin-like"/>
    <property type="match status" value="1"/>
</dbReference>
<dbReference type="InterPro" id="IPR013740">
    <property type="entry name" value="Redoxin"/>
</dbReference>
<dbReference type="OrthoDB" id="252709at2"/>